<dbReference type="Gene3D" id="1.10.10.60">
    <property type="entry name" value="Homeodomain-like"/>
    <property type="match status" value="1"/>
</dbReference>
<comment type="caution">
    <text evidence="2">The sequence shown here is derived from an EMBL/GenBank/DDBJ whole genome shotgun (WGS) entry which is preliminary data.</text>
</comment>
<dbReference type="EMBL" id="MLJW01000127">
    <property type="protein sequence ID" value="OIQ97830.1"/>
    <property type="molecule type" value="Genomic_DNA"/>
</dbReference>
<evidence type="ECO:0000313" key="2">
    <source>
        <dbReference type="EMBL" id="OIQ97830.1"/>
    </source>
</evidence>
<gene>
    <name evidence="2" type="ORF">GALL_201550</name>
</gene>
<sequence>MYVAKAKIDAALLSKIMLARFLAMPLHMLAREVEMIESSPSLDAIGSFTRIAQLDGAIVAEGPSVGRGSASTLGKFAIVDDRLEFGYSRTAFVREFRFDELALASMRPTLSVDSVRLLQAMKLVNTRNRLTHAFLTHLLQVQEPYLRSGNPLQLVAMTQADMSRRMSEDASLPFVADAGRLSRLTRNLSVRLIDGTVLRANQLLPRLRELRGHWVEQIVKCETMEHVDGGQLEALSDEAIAQELSRQSGIRISRRSVSAIRQSLAIPSSRQRAVRKSYLDATEQFSPLLPLTPKFVTAHVPPQSGVYEIRLPGARDGRCAEPQIPRSSVLYIGSSNDLRQRLAEHWRGNSGNPNLTNLVSEGNTRVRYRLVAEGWRTVERDLYRAFCDTFGGPPPCNRMSP</sequence>
<accession>A0A1J5RP75</accession>
<reference evidence="2" key="1">
    <citation type="submission" date="2016-10" db="EMBL/GenBank/DDBJ databases">
        <title>Sequence of Gallionella enrichment culture.</title>
        <authorList>
            <person name="Poehlein A."/>
            <person name="Muehling M."/>
            <person name="Daniel R."/>
        </authorList>
    </citation>
    <scope>NUCLEOTIDE SEQUENCE</scope>
</reference>
<name>A0A1J5RP75_9ZZZZ</name>
<dbReference type="InterPro" id="IPR035901">
    <property type="entry name" value="GIY-YIG_endonuc_sf"/>
</dbReference>
<evidence type="ECO:0000259" key="1">
    <source>
        <dbReference type="Pfam" id="PF04552"/>
    </source>
</evidence>
<organism evidence="2">
    <name type="scientific">mine drainage metagenome</name>
    <dbReference type="NCBI Taxonomy" id="410659"/>
    <lineage>
        <taxon>unclassified sequences</taxon>
        <taxon>metagenomes</taxon>
        <taxon>ecological metagenomes</taxon>
    </lineage>
</organism>
<dbReference type="AlphaFoldDB" id="A0A1J5RP75"/>
<dbReference type="Pfam" id="PF04552">
    <property type="entry name" value="Sigma54_DBD"/>
    <property type="match status" value="1"/>
</dbReference>
<proteinExistence type="predicted"/>
<feature type="domain" description="RNA polymerase sigma factor 54 DNA-binding" evidence="1">
    <location>
        <begin position="215"/>
        <end position="272"/>
    </location>
</feature>
<dbReference type="SUPFAM" id="SSF82771">
    <property type="entry name" value="GIY-YIG endonuclease"/>
    <property type="match status" value="1"/>
</dbReference>
<dbReference type="InterPro" id="IPR007634">
    <property type="entry name" value="RNA_pol_sigma_54_DNA-bd"/>
</dbReference>
<dbReference type="GO" id="GO:0001216">
    <property type="term" value="F:DNA-binding transcription activator activity"/>
    <property type="evidence" value="ECO:0007669"/>
    <property type="project" value="InterPro"/>
</dbReference>
<protein>
    <submittedName>
        <fullName evidence="2">RNA polymerase factor sigma-54</fullName>
    </submittedName>
</protein>